<dbReference type="EMBL" id="JBIMZQ010000073">
    <property type="protein sequence ID" value="KAL3656845.1"/>
    <property type="molecule type" value="Genomic_DNA"/>
</dbReference>
<gene>
    <name evidence="1" type="ORF">V7S43_018302</name>
</gene>
<dbReference type="AlphaFoldDB" id="A0ABD3EUZ7"/>
<accession>A0ABD3EUZ7</accession>
<dbReference type="Proteomes" id="UP001632037">
    <property type="component" value="Unassembled WGS sequence"/>
</dbReference>
<evidence type="ECO:0000313" key="2">
    <source>
        <dbReference type="Proteomes" id="UP001632037"/>
    </source>
</evidence>
<keyword evidence="2" id="KW-1185">Reference proteome</keyword>
<name>A0ABD3EUZ7_9STRA</name>
<sequence length="282" mass="31729">MHTGRPANSTDGSSLVQLVDSAGRRVHQHVLASEIETLGYRNTIDFSSTRDSRNNGGSAKYTDAAPPDLQREYEWFITSDAIVTGVPERQTSGALVLVLMDDGIHWRLQEAADFSEATHVDVDSIRGLQQGNGIAFSAQPHAHRFPWSVADAVANKHVVKAIKRQLFKRYKAHPGKELEPVLARLEQAVVSDRWQQRVMHQTPLQLWAHKNTLMDYQIWVNYRLAARQLNLYFDGRQISNADLPFQQRLPQAHGQRPDQGNADAHILGMPLCTSRLARGSER</sequence>
<protein>
    <submittedName>
        <fullName evidence="1">Uncharacterized protein</fullName>
    </submittedName>
</protein>
<evidence type="ECO:0000313" key="1">
    <source>
        <dbReference type="EMBL" id="KAL3656845.1"/>
    </source>
</evidence>
<proteinExistence type="predicted"/>
<comment type="caution">
    <text evidence="1">The sequence shown here is derived from an EMBL/GenBank/DDBJ whole genome shotgun (WGS) entry which is preliminary data.</text>
</comment>
<organism evidence="1 2">
    <name type="scientific">Phytophthora oleae</name>
    <dbReference type="NCBI Taxonomy" id="2107226"/>
    <lineage>
        <taxon>Eukaryota</taxon>
        <taxon>Sar</taxon>
        <taxon>Stramenopiles</taxon>
        <taxon>Oomycota</taxon>
        <taxon>Peronosporomycetes</taxon>
        <taxon>Peronosporales</taxon>
        <taxon>Peronosporaceae</taxon>
        <taxon>Phytophthora</taxon>
    </lineage>
</organism>
<reference evidence="1 2" key="1">
    <citation type="submission" date="2024-09" db="EMBL/GenBank/DDBJ databases">
        <title>Genome sequencing and assembly of Phytophthora oleae, isolate VK10A, causative agent of rot of olive drupes.</title>
        <authorList>
            <person name="Conti Taguali S."/>
            <person name="Riolo M."/>
            <person name="La Spada F."/>
            <person name="Cacciola S.O."/>
            <person name="Dionisio G."/>
        </authorList>
    </citation>
    <scope>NUCLEOTIDE SEQUENCE [LARGE SCALE GENOMIC DNA]</scope>
    <source>
        <strain evidence="1 2">VK10A</strain>
    </source>
</reference>